<dbReference type="OrthoDB" id="848707at2759"/>
<proteinExistence type="predicted"/>
<sequence length="382" mass="43036">MTSRTKRKFAASTSAPSTATAPRFLIPENEKWYKDKEKHGMVVETYVHSAIESQFKVKEALQRRNWKGILDLKGTYYPELVREFYANIANKDKEKPIELISYVRGVQITISKETIEQHLKLPKSARILGFSQGAPTDDHLWLKCRAAAKFNGEVSRGKKSKVHLMNFSIQPRLICVLFGKNVMPLKNSESEARIVDLYLLDSLYHESDFPPAMEAPSLPGLMLQSMSKVVRSSKEDKQFVFPILISQLLKAAGVDTSGVFAASADDQHGCKNVAKMENFLYKNMRTCASVDSSARGLRQRASERVLEKGSSSVVDTTVDESQDELDSVAEAPASDNLPQFHTWKDYVQYNEASKQRIEAKYDKILGMFQTVLDRLPPPPPPQ</sequence>
<dbReference type="InterPro" id="IPR046796">
    <property type="entry name" value="Transposase_32_dom"/>
</dbReference>
<evidence type="ECO:0000259" key="1">
    <source>
        <dbReference type="Pfam" id="PF20167"/>
    </source>
</evidence>
<dbReference type="EMBL" id="AWUE01021582">
    <property type="protein sequence ID" value="OMO61706.1"/>
    <property type="molecule type" value="Genomic_DNA"/>
</dbReference>
<dbReference type="AlphaFoldDB" id="A0A1R3GUI0"/>
<reference evidence="3" key="1">
    <citation type="submission" date="2013-09" db="EMBL/GenBank/DDBJ databases">
        <title>Corchorus olitorius genome sequencing.</title>
        <authorList>
            <person name="Alam M."/>
            <person name="Haque M.S."/>
            <person name="Islam M.S."/>
            <person name="Emdad E.M."/>
            <person name="Islam M.M."/>
            <person name="Ahmed B."/>
            <person name="Halim A."/>
            <person name="Hossen Q.M.M."/>
            <person name="Hossain M.Z."/>
            <person name="Ahmed R."/>
            <person name="Khan M.M."/>
            <person name="Islam R."/>
            <person name="Rashid M.M."/>
            <person name="Khan S.A."/>
            <person name="Rahman M.S."/>
            <person name="Alam M."/>
            <person name="Yahiya A.S."/>
            <person name="Khan M.S."/>
            <person name="Azam M.S."/>
            <person name="Haque T."/>
            <person name="Lashkar M.Z.H."/>
            <person name="Akhand A.I."/>
            <person name="Morshed G."/>
            <person name="Roy S."/>
            <person name="Uddin K.S."/>
            <person name="Rabeya T."/>
            <person name="Hossain A.S."/>
            <person name="Chowdhury A."/>
            <person name="Snigdha A.R."/>
            <person name="Mortoza M.S."/>
            <person name="Matin S.A."/>
            <person name="Hoque S.M.E."/>
            <person name="Islam M.K."/>
            <person name="Roy D.K."/>
            <person name="Haider R."/>
            <person name="Moosa M.M."/>
            <person name="Elias S.M."/>
            <person name="Hasan A.M."/>
            <person name="Jahan S."/>
            <person name="Shafiuddin M."/>
            <person name="Mahmood N."/>
            <person name="Shommy N.S."/>
        </authorList>
    </citation>
    <scope>NUCLEOTIDE SEQUENCE [LARGE SCALE GENOMIC DNA]</scope>
    <source>
        <strain evidence="3">cv. O-4</strain>
    </source>
</reference>
<feature type="domain" description="Putative plant transposon protein" evidence="1">
    <location>
        <begin position="62"/>
        <end position="255"/>
    </location>
</feature>
<protein>
    <recommendedName>
        <fullName evidence="1">Putative plant transposon protein domain-containing protein</fullName>
    </recommendedName>
</protein>
<keyword evidence="3" id="KW-1185">Reference proteome</keyword>
<organism evidence="2 3">
    <name type="scientific">Corchorus olitorius</name>
    <dbReference type="NCBI Taxonomy" id="93759"/>
    <lineage>
        <taxon>Eukaryota</taxon>
        <taxon>Viridiplantae</taxon>
        <taxon>Streptophyta</taxon>
        <taxon>Embryophyta</taxon>
        <taxon>Tracheophyta</taxon>
        <taxon>Spermatophyta</taxon>
        <taxon>Magnoliopsida</taxon>
        <taxon>eudicotyledons</taxon>
        <taxon>Gunneridae</taxon>
        <taxon>Pentapetalae</taxon>
        <taxon>rosids</taxon>
        <taxon>malvids</taxon>
        <taxon>Malvales</taxon>
        <taxon>Malvaceae</taxon>
        <taxon>Grewioideae</taxon>
        <taxon>Apeibeae</taxon>
        <taxon>Corchorus</taxon>
    </lineage>
</organism>
<gene>
    <name evidence="2" type="ORF">COLO4_33359</name>
</gene>
<evidence type="ECO:0000313" key="3">
    <source>
        <dbReference type="Proteomes" id="UP000187203"/>
    </source>
</evidence>
<dbReference type="Pfam" id="PF20167">
    <property type="entry name" value="Transposase_32"/>
    <property type="match status" value="1"/>
</dbReference>
<comment type="caution">
    <text evidence="2">The sequence shown here is derived from an EMBL/GenBank/DDBJ whole genome shotgun (WGS) entry which is preliminary data.</text>
</comment>
<evidence type="ECO:0000313" key="2">
    <source>
        <dbReference type="EMBL" id="OMO61706.1"/>
    </source>
</evidence>
<name>A0A1R3GUI0_9ROSI</name>
<accession>A0A1R3GUI0</accession>
<dbReference type="Proteomes" id="UP000187203">
    <property type="component" value="Unassembled WGS sequence"/>
</dbReference>